<keyword evidence="1" id="KW-0812">Transmembrane</keyword>
<dbReference type="OrthoDB" id="9810847at2"/>
<dbReference type="InterPro" id="IPR007165">
    <property type="entry name" value="Phage_holin_4_2"/>
</dbReference>
<dbReference type="PANTHER" id="PTHR37309">
    <property type="entry name" value="SLR0284 PROTEIN"/>
    <property type="match status" value="1"/>
</dbReference>
<dbReference type="Pfam" id="PF04020">
    <property type="entry name" value="Phage_holin_4_2"/>
    <property type="match status" value="1"/>
</dbReference>
<keyword evidence="3" id="KW-1185">Reference proteome</keyword>
<sequence>MSFVLRVLISGVALWLAEVLLPGLTVVGADTPGGEVLVILAVALVFGIVNAIVKPIVHVLSIPLYILTLGLFTLVVNALMLMLTAWITEQTSWGLRIDGFGDAFIGALIVSVVSFVLSVAIPRSRER</sequence>
<evidence type="ECO:0000313" key="2">
    <source>
        <dbReference type="EMBL" id="RMI04728.1"/>
    </source>
</evidence>
<organism evidence="2 3">
    <name type="scientific">Cellulomonas triticagri</name>
    <dbReference type="NCBI Taxonomy" id="2483352"/>
    <lineage>
        <taxon>Bacteria</taxon>
        <taxon>Bacillati</taxon>
        <taxon>Actinomycetota</taxon>
        <taxon>Actinomycetes</taxon>
        <taxon>Micrococcales</taxon>
        <taxon>Cellulomonadaceae</taxon>
        <taxon>Cellulomonas</taxon>
    </lineage>
</organism>
<protein>
    <submittedName>
        <fullName evidence="2">Phage holin family protein</fullName>
    </submittedName>
</protein>
<dbReference type="RefSeq" id="WP_122150981.1">
    <property type="nucleotide sequence ID" value="NZ_RFFI01000135.1"/>
</dbReference>
<dbReference type="AlphaFoldDB" id="A0A3M2J268"/>
<evidence type="ECO:0000256" key="1">
    <source>
        <dbReference type="SAM" id="Phobius"/>
    </source>
</evidence>
<dbReference type="EMBL" id="RFFI01000135">
    <property type="protein sequence ID" value="RMI04728.1"/>
    <property type="molecule type" value="Genomic_DNA"/>
</dbReference>
<dbReference type="Proteomes" id="UP000269289">
    <property type="component" value="Unassembled WGS sequence"/>
</dbReference>
<dbReference type="PANTHER" id="PTHR37309:SF1">
    <property type="entry name" value="SLR0284 PROTEIN"/>
    <property type="match status" value="1"/>
</dbReference>
<gene>
    <name evidence="2" type="ORF">EBM89_17835</name>
</gene>
<keyword evidence="1" id="KW-1133">Transmembrane helix</keyword>
<name>A0A3M2J268_9CELL</name>
<feature type="transmembrane region" description="Helical" evidence="1">
    <location>
        <begin position="64"/>
        <end position="87"/>
    </location>
</feature>
<accession>A0A3M2J268</accession>
<proteinExistence type="predicted"/>
<comment type="caution">
    <text evidence="2">The sequence shown here is derived from an EMBL/GenBank/DDBJ whole genome shotgun (WGS) entry which is preliminary data.</text>
</comment>
<feature type="transmembrane region" description="Helical" evidence="1">
    <location>
        <begin position="99"/>
        <end position="121"/>
    </location>
</feature>
<reference evidence="2 3" key="1">
    <citation type="submission" date="2018-10" db="EMBL/GenBank/DDBJ databases">
        <title>Isolation, diversity and antifungal activity of actinobacteria from wheat.</title>
        <authorList>
            <person name="Han C."/>
        </authorList>
    </citation>
    <scope>NUCLEOTIDE SEQUENCE [LARGE SCALE GENOMIC DNA]</scope>
    <source>
        <strain evidence="2 3">NEAU-YY56</strain>
    </source>
</reference>
<evidence type="ECO:0000313" key="3">
    <source>
        <dbReference type="Proteomes" id="UP000269289"/>
    </source>
</evidence>
<keyword evidence="1" id="KW-0472">Membrane</keyword>
<feature type="transmembrane region" description="Helical" evidence="1">
    <location>
        <begin position="38"/>
        <end position="57"/>
    </location>
</feature>